<keyword evidence="4" id="KW-1185">Reference proteome</keyword>
<dbReference type="EMBL" id="AWEZ01000056">
    <property type="protein sequence ID" value="ERL07664.1"/>
    <property type="molecule type" value="Genomic_DNA"/>
</dbReference>
<feature type="domain" description="AAA" evidence="1">
    <location>
        <begin position="19"/>
        <end position="153"/>
    </location>
</feature>
<dbReference type="InterPro" id="IPR025420">
    <property type="entry name" value="DUF4143"/>
</dbReference>
<dbReference type="Pfam" id="PF13173">
    <property type="entry name" value="AAA_14"/>
    <property type="match status" value="1"/>
</dbReference>
<evidence type="ECO:0000313" key="4">
    <source>
        <dbReference type="Proteomes" id="UP000016638"/>
    </source>
</evidence>
<dbReference type="SUPFAM" id="SSF52540">
    <property type="entry name" value="P-loop containing nucleoside triphosphate hydrolases"/>
    <property type="match status" value="1"/>
</dbReference>
<dbReference type="Proteomes" id="UP000016638">
    <property type="component" value="Unassembled WGS sequence"/>
</dbReference>
<dbReference type="RefSeq" id="WP_021726503.1">
    <property type="nucleotide sequence ID" value="NZ_AWEZ01000056.1"/>
</dbReference>
<feature type="domain" description="DUF4143" evidence="2">
    <location>
        <begin position="237"/>
        <end position="397"/>
    </location>
</feature>
<dbReference type="Gene3D" id="3.40.50.300">
    <property type="entry name" value="P-loop containing nucleotide triphosphate hydrolases"/>
    <property type="match status" value="1"/>
</dbReference>
<proteinExistence type="predicted"/>
<accession>U2T3M6</accession>
<comment type="caution">
    <text evidence="3">The sequence shown here is derived from an EMBL/GenBank/DDBJ whole genome shotgun (WGS) entry which is preliminary data.</text>
</comment>
<dbReference type="InterPro" id="IPR041682">
    <property type="entry name" value="AAA_14"/>
</dbReference>
<gene>
    <name evidence="3" type="ORF">HMPREF1316_2261</name>
</gene>
<dbReference type="PANTHER" id="PTHR33295">
    <property type="entry name" value="ATPASE"/>
    <property type="match status" value="1"/>
</dbReference>
<protein>
    <submittedName>
        <fullName evidence="3">AAA domain protein</fullName>
    </submittedName>
</protein>
<evidence type="ECO:0000259" key="2">
    <source>
        <dbReference type="Pfam" id="PF13635"/>
    </source>
</evidence>
<dbReference type="InterPro" id="IPR027417">
    <property type="entry name" value="P-loop_NTPase"/>
</dbReference>
<dbReference type="Pfam" id="PF13635">
    <property type="entry name" value="DUF4143"/>
    <property type="match status" value="1"/>
</dbReference>
<name>U2T3M6_9ACTN</name>
<dbReference type="PANTHER" id="PTHR33295:SF7">
    <property type="entry name" value="ATPASE"/>
    <property type="match status" value="1"/>
</dbReference>
<evidence type="ECO:0000259" key="1">
    <source>
        <dbReference type="Pfam" id="PF13173"/>
    </source>
</evidence>
<dbReference type="OrthoDB" id="9804306at2"/>
<sequence length="456" mass="51493">MQRQIESTIEKWIQEHNARPLLIRGARRVGKTYAAESVGRRIAGNEFIKLDFQTDLDIIAPLFNGPTDDVDGIMQRVADYKRVPIHKESAIVLFDEVQLCERALNSLRFFSGSGWRILATGSQLGVATRHRKLPFPSGVEQLTLHPMTFEEFLWALDERQMADAIRSHAQSLEIYAAHREALRYFRLYQVIGGMPAAVAAYVDTRSLDEVRVQQREIDETYTADMSDPESGISGIAARRIWGSISTQLLRSSTKKFKYAEVERGGRRAKLIEPLEWLEGAGVISIHGLTTCTHPPLVPYDEGEGSFFKVYLADTGIMFYKLSVDPRLWLDAEERRSIMASSDFRGALAENSVMQALASHDARTYYWVPPTSWHTHGELDFLLQTNRAEVIPIEVKSSRNIRARTLARFMDKAHAPHAYVLSENDFGSDTSSDGRQVRRLPLYAAQHIATGGMPEPL</sequence>
<dbReference type="eggNOG" id="COG1373">
    <property type="taxonomic scope" value="Bacteria"/>
</dbReference>
<organism evidence="3 4">
    <name type="scientific">Olsenella profusa F0195</name>
    <dbReference type="NCBI Taxonomy" id="1125712"/>
    <lineage>
        <taxon>Bacteria</taxon>
        <taxon>Bacillati</taxon>
        <taxon>Actinomycetota</taxon>
        <taxon>Coriobacteriia</taxon>
        <taxon>Coriobacteriales</taxon>
        <taxon>Atopobiaceae</taxon>
        <taxon>Olsenella</taxon>
    </lineage>
</organism>
<dbReference type="STRING" id="1125712.HMPREF1316_2261"/>
<evidence type="ECO:0000313" key="3">
    <source>
        <dbReference type="EMBL" id="ERL07664.1"/>
    </source>
</evidence>
<reference evidence="3 4" key="1">
    <citation type="submission" date="2013-08" db="EMBL/GenBank/DDBJ databases">
        <authorList>
            <person name="Durkin A.S."/>
            <person name="Haft D.R."/>
            <person name="McCorrison J."/>
            <person name="Torralba M."/>
            <person name="Gillis M."/>
            <person name="Haft D.H."/>
            <person name="Methe B."/>
            <person name="Sutton G."/>
            <person name="Nelson K.E."/>
        </authorList>
    </citation>
    <scope>NUCLEOTIDE SEQUENCE [LARGE SCALE GENOMIC DNA]</scope>
    <source>
        <strain evidence="3 4">F0195</strain>
    </source>
</reference>
<dbReference type="AlphaFoldDB" id="U2T3M6"/>
<dbReference type="PATRIC" id="fig|1125712.3.peg.1604"/>